<dbReference type="PRINTS" id="PR00598">
    <property type="entry name" value="HTHMARR"/>
</dbReference>
<name>A0A8J3IF02_9CHLR</name>
<reference evidence="4" key="1">
    <citation type="submission" date="2020-10" db="EMBL/GenBank/DDBJ databases">
        <title>Taxonomic study of unclassified bacteria belonging to the class Ktedonobacteria.</title>
        <authorList>
            <person name="Yabe S."/>
            <person name="Wang C.M."/>
            <person name="Zheng Y."/>
            <person name="Sakai Y."/>
            <person name="Cavaletti L."/>
            <person name="Monciardini P."/>
            <person name="Donadio S."/>
        </authorList>
    </citation>
    <scope>NUCLEOTIDE SEQUENCE</scope>
    <source>
        <strain evidence="4">ID150040</strain>
    </source>
</reference>
<dbReference type="GO" id="GO:0006950">
    <property type="term" value="P:response to stress"/>
    <property type="evidence" value="ECO:0007669"/>
    <property type="project" value="TreeGrafter"/>
</dbReference>
<dbReference type="GO" id="GO:0003700">
    <property type="term" value="F:DNA-binding transcription factor activity"/>
    <property type="evidence" value="ECO:0007669"/>
    <property type="project" value="InterPro"/>
</dbReference>
<gene>
    <name evidence="4" type="ORF">KSF_024060</name>
</gene>
<evidence type="ECO:0000313" key="5">
    <source>
        <dbReference type="Proteomes" id="UP000597444"/>
    </source>
</evidence>
<dbReference type="InterPro" id="IPR039422">
    <property type="entry name" value="MarR/SlyA-like"/>
</dbReference>
<evidence type="ECO:0000256" key="1">
    <source>
        <dbReference type="ARBA" id="ARBA00023015"/>
    </source>
</evidence>
<dbReference type="RefSeq" id="WP_220203197.1">
    <property type="nucleotide sequence ID" value="NZ_BNJK01000001.1"/>
</dbReference>
<sequence>MFVSDNKVRTYLSLIGQRTKHLMDQRLLPYDITPQQARIIGFVCSRQRQGTIVNQRDIEEAFELRGSSITSLLQGLQRKNFIVRHPDPDDERRKIVTVLPKGEALMSEFEVVFHEIDERMMQGIAPEQQQQLVQALEQMARNLA</sequence>
<keyword evidence="5" id="KW-1185">Reference proteome</keyword>
<evidence type="ECO:0000256" key="2">
    <source>
        <dbReference type="ARBA" id="ARBA00023163"/>
    </source>
</evidence>
<dbReference type="PROSITE" id="PS50995">
    <property type="entry name" value="HTH_MARR_2"/>
    <property type="match status" value="1"/>
</dbReference>
<comment type="caution">
    <text evidence="4">The sequence shown here is derived from an EMBL/GenBank/DDBJ whole genome shotgun (WGS) entry which is preliminary data.</text>
</comment>
<dbReference type="PANTHER" id="PTHR33164:SF56">
    <property type="entry name" value="HTH-TYPE TRANSCRIPTIONAL REGULATOR MHQR"/>
    <property type="match status" value="1"/>
</dbReference>
<accession>A0A8J3IF02</accession>
<dbReference type="Gene3D" id="1.10.10.10">
    <property type="entry name" value="Winged helix-like DNA-binding domain superfamily/Winged helix DNA-binding domain"/>
    <property type="match status" value="1"/>
</dbReference>
<dbReference type="InterPro" id="IPR036390">
    <property type="entry name" value="WH_DNA-bd_sf"/>
</dbReference>
<feature type="domain" description="HTH marR-type" evidence="3">
    <location>
        <begin position="5"/>
        <end position="141"/>
    </location>
</feature>
<evidence type="ECO:0000313" key="4">
    <source>
        <dbReference type="EMBL" id="GHO92358.1"/>
    </source>
</evidence>
<protein>
    <submittedName>
        <fullName evidence="4">MarR family transcriptional regulator</fullName>
    </submittedName>
</protein>
<evidence type="ECO:0000259" key="3">
    <source>
        <dbReference type="PROSITE" id="PS50995"/>
    </source>
</evidence>
<keyword evidence="1" id="KW-0805">Transcription regulation</keyword>
<dbReference type="InterPro" id="IPR036388">
    <property type="entry name" value="WH-like_DNA-bd_sf"/>
</dbReference>
<keyword evidence="2" id="KW-0804">Transcription</keyword>
<organism evidence="4 5">
    <name type="scientific">Reticulibacter mediterranei</name>
    <dbReference type="NCBI Taxonomy" id="2778369"/>
    <lineage>
        <taxon>Bacteria</taxon>
        <taxon>Bacillati</taxon>
        <taxon>Chloroflexota</taxon>
        <taxon>Ktedonobacteria</taxon>
        <taxon>Ktedonobacterales</taxon>
        <taxon>Reticulibacteraceae</taxon>
        <taxon>Reticulibacter</taxon>
    </lineage>
</organism>
<dbReference type="SMART" id="SM00347">
    <property type="entry name" value="HTH_MARR"/>
    <property type="match status" value="1"/>
</dbReference>
<dbReference type="SUPFAM" id="SSF46785">
    <property type="entry name" value="Winged helix' DNA-binding domain"/>
    <property type="match status" value="1"/>
</dbReference>
<dbReference type="PANTHER" id="PTHR33164">
    <property type="entry name" value="TRANSCRIPTIONAL REGULATOR, MARR FAMILY"/>
    <property type="match status" value="1"/>
</dbReference>
<dbReference type="AlphaFoldDB" id="A0A8J3IF02"/>
<dbReference type="Proteomes" id="UP000597444">
    <property type="component" value="Unassembled WGS sequence"/>
</dbReference>
<dbReference type="Pfam" id="PF12802">
    <property type="entry name" value="MarR_2"/>
    <property type="match status" value="1"/>
</dbReference>
<dbReference type="InterPro" id="IPR000835">
    <property type="entry name" value="HTH_MarR-typ"/>
</dbReference>
<dbReference type="EMBL" id="BNJK01000001">
    <property type="protein sequence ID" value="GHO92358.1"/>
    <property type="molecule type" value="Genomic_DNA"/>
</dbReference>
<proteinExistence type="predicted"/>